<evidence type="ECO:0000313" key="6">
    <source>
        <dbReference type="Proteomes" id="UP000216363"/>
    </source>
</evidence>
<evidence type="ECO:0000256" key="2">
    <source>
        <dbReference type="ARBA" id="ARBA00022692"/>
    </source>
</evidence>
<name>A0A256GFV1_9HYPH</name>
<evidence type="ECO:0000256" key="4">
    <source>
        <dbReference type="ARBA" id="ARBA00023136"/>
    </source>
</evidence>
<keyword evidence="4" id="KW-0472">Membrane</keyword>
<accession>A0A256GFV1</accession>
<evidence type="ECO:0000256" key="1">
    <source>
        <dbReference type="ARBA" id="ARBA00004370"/>
    </source>
</evidence>
<gene>
    <name evidence="5" type="ORF">CES86_4069</name>
</gene>
<protein>
    <submittedName>
        <fullName evidence="5">Heavy metal translocating P-type ATPase domain protein</fullName>
    </submittedName>
</protein>
<proteinExistence type="predicted"/>
<evidence type="ECO:0000313" key="5">
    <source>
        <dbReference type="EMBL" id="OYR26015.1"/>
    </source>
</evidence>
<dbReference type="AlphaFoldDB" id="A0A256GFV1"/>
<dbReference type="PROSITE" id="PS00154">
    <property type="entry name" value="ATPASE_E1_E2"/>
    <property type="match status" value="1"/>
</dbReference>
<evidence type="ECO:0000256" key="3">
    <source>
        <dbReference type="ARBA" id="ARBA00022989"/>
    </source>
</evidence>
<dbReference type="GO" id="GO:0016020">
    <property type="term" value="C:membrane"/>
    <property type="evidence" value="ECO:0007669"/>
    <property type="project" value="UniProtKB-SubCell"/>
</dbReference>
<reference evidence="5 6" key="1">
    <citation type="submission" date="2017-07" db="EMBL/GenBank/DDBJ databases">
        <title>Draft genome of Ochrobactrum lupini type strain LUP21.</title>
        <authorList>
            <person name="Krzyzanowska D.M."/>
            <person name="Jafra S."/>
        </authorList>
    </citation>
    <scope>NUCLEOTIDE SEQUENCE [LARGE SCALE GENOMIC DNA]</scope>
    <source>
        <strain evidence="5 6">LUP21</strain>
    </source>
</reference>
<dbReference type="InterPro" id="IPR018303">
    <property type="entry name" value="ATPase_P-typ_P_site"/>
</dbReference>
<sequence length="40" mass="4139">MIKSGGAMEALAKVTTAVLDKTGTLTFGLARVIDMRVTNG</sequence>
<keyword evidence="3" id="KW-1133">Transmembrane helix</keyword>
<organism evidence="5 6">
    <name type="scientific">Brucella lupini</name>
    <dbReference type="NCBI Taxonomy" id="255457"/>
    <lineage>
        <taxon>Bacteria</taxon>
        <taxon>Pseudomonadati</taxon>
        <taxon>Pseudomonadota</taxon>
        <taxon>Alphaproteobacteria</taxon>
        <taxon>Hyphomicrobiales</taxon>
        <taxon>Brucellaceae</taxon>
        <taxon>Brucella/Ochrobactrum group</taxon>
        <taxon>Brucella</taxon>
    </lineage>
</organism>
<dbReference type="EMBL" id="NNRN01000056">
    <property type="protein sequence ID" value="OYR26015.1"/>
    <property type="molecule type" value="Genomic_DNA"/>
</dbReference>
<comment type="caution">
    <text evidence="5">The sequence shown here is derived from an EMBL/GenBank/DDBJ whole genome shotgun (WGS) entry which is preliminary data.</text>
</comment>
<keyword evidence="2" id="KW-0812">Transmembrane</keyword>
<comment type="subcellular location">
    <subcellularLocation>
        <location evidence="1">Membrane</location>
    </subcellularLocation>
</comment>
<dbReference type="Proteomes" id="UP000216363">
    <property type="component" value="Unassembled WGS sequence"/>
</dbReference>